<dbReference type="GeneID" id="26684507"/>
<dbReference type="Proteomes" id="UP000202449">
    <property type="component" value="Segment"/>
</dbReference>
<sequence length="160" mass="17573">MILNSINKDQRLYVMKAGAGFTCYGFDVLNNKARRALEWLKRHGRAAEMLLGAKGIDVIALDIPARVGTKKHFTACNKVFDAARIYSIASGNKCDAEYTPQLVGLEGRRVEVVDAYGEKRRFIVGRSSGWMPCHLEIARRDSNGGPAVTGAPFKSVSVIN</sequence>
<dbReference type="RefSeq" id="YP_009221459.1">
    <property type="nucleotide sequence ID" value="NC_029045.1"/>
</dbReference>
<accession>A0A0N7C9Z1</accession>
<evidence type="ECO:0000313" key="1">
    <source>
        <dbReference type="EMBL" id="AKJ73960.1"/>
    </source>
</evidence>
<reference evidence="1 2" key="1">
    <citation type="journal article" date="2016" name="Virus Genes">
        <title>Genomic characterization of Salmonella bacteriophages isolated from India.</title>
        <authorList>
            <person name="Karpe Y.A."/>
            <person name="Kanade G.D."/>
            <person name="Pingale K.D."/>
            <person name="Arankalle V.A."/>
            <person name="Banerjee K."/>
        </authorList>
    </citation>
    <scope>NUCLEOTIDE SEQUENCE [LARGE SCALE GENOMIC DNA]</scope>
</reference>
<dbReference type="KEGG" id="vg:26684507"/>
<dbReference type="EMBL" id="KR296691">
    <property type="protein sequence ID" value="AKJ73960.1"/>
    <property type="molecule type" value="Genomic_DNA"/>
</dbReference>
<evidence type="ECO:0000313" key="2">
    <source>
        <dbReference type="Proteomes" id="UP000202449"/>
    </source>
</evidence>
<organism evidence="1 2">
    <name type="scientific">Salmonella phage 37</name>
    <dbReference type="NCBI Taxonomy" id="1654890"/>
    <lineage>
        <taxon>Viruses</taxon>
        <taxon>Duplodnaviria</taxon>
        <taxon>Heunggongvirae</taxon>
        <taxon>Uroviricota</taxon>
        <taxon>Caudoviricetes</taxon>
        <taxon>Casjensviridae</taxon>
        <taxon>Chivirus</taxon>
        <taxon>Chivirus cv37</taxon>
    </lineage>
</organism>
<name>A0A0N7C9Z1_9CAUD</name>
<dbReference type="OrthoDB" id="11024at10239"/>
<keyword evidence="2" id="KW-1185">Reference proteome</keyword>
<gene>
    <name evidence="1" type="ORF">SP37_93</name>
</gene>
<proteinExistence type="predicted"/>
<protein>
    <submittedName>
        <fullName evidence="1">DnaA C-terminal domain containing protein</fullName>
    </submittedName>
</protein>